<evidence type="ECO:0000313" key="1">
    <source>
        <dbReference type="EMBL" id="QQK07688.1"/>
    </source>
</evidence>
<sequence>MFDILIIGAGVVGANIARELSKYKLNIGIIEKEPDVCMGSSKANSAIVHGGYAEEHTKLKGRICFKGRKKFEQLNKELNFGYLKTGSLVLSESEDDLDNLKNLEENGIKNGLNDIKIIDSNEIKKMETNINENFKYALFCEGAGICSPFEFTIALIENAIDNGVKLFLNEEVKKIENNNDYFEVITTNKSFRSKIIINCAGLGAEKIANMVNDFSFNLKFRSGQYFVFDKSEGGKINSVLFQMPTKLGKGILVSKTVYGNLIIGPDALDENTANLNTDSQRLVEIYKKSLLVTDKININKIIRTFSGVRAVSNNDDFIIEESAIKNFINVAGIQSPGLTSSPAIAEYIVDILKNKGFTLEENQSFNPYRKGYGNYNHNKSNKDNLICICEEKTEEEIMECFNRPIPINTIDAIKRRVRAGMGMCQGRRCKPKIKEILENKNINLDYRTDIEIKDVDRVDRFKLIKDLKENI</sequence>
<keyword evidence="2" id="KW-1185">Reference proteome</keyword>
<name>A0AC61N167_9FIRM</name>
<proteinExistence type="predicted"/>
<dbReference type="EMBL" id="CP066744">
    <property type="protein sequence ID" value="QQK07688.1"/>
    <property type="molecule type" value="Genomic_DNA"/>
</dbReference>
<accession>A0AC61N167</accession>
<protein>
    <submittedName>
        <fullName evidence="1">FAD-dependent oxidoreductase</fullName>
    </submittedName>
</protein>
<reference evidence="1 2" key="1">
    <citation type="journal article" date="2022" name="Int. J. Syst. Evol. Microbiol.">
        <title>Miniphocaeibacter halophilus sp. nov., an ammonium-tolerant acetate-producing bacterium isolated from a biogas system.</title>
        <authorList>
            <person name="Schnurer A."/>
            <person name="Singh A."/>
            <person name="Bi S."/>
            <person name="Qiao W."/>
            <person name="Westerholm M."/>
        </authorList>
    </citation>
    <scope>NUCLEOTIDE SEQUENCE [LARGE SCALE GENOMIC DNA]</scope>
    <source>
        <strain evidence="1 2">AMB_01</strain>
    </source>
</reference>
<gene>
    <name evidence="1" type="ORF">JFY71_10415</name>
</gene>
<dbReference type="Proteomes" id="UP000595814">
    <property type="component" value="Chromosome"/>
</dbReference>
<evidence type="ECO:0000313" key="2">
    <source>
        <dbReference type="Proteomes" id="UP000595814"/>
    </source>
</evidence>
<organism evidence="1 2">
    <name type="scientific">Miniphocaeibacter halophilus</name>
    <dbReference type="NCBI Taxonomy" id="2931922"/>
    <lineage>
        <taxon>Bacteria</taxon>
        <taxon>Bacillati</taxon>
        <taxon>Bacillota</taxon>
        <taxon>Tissierellia</taxon>
        <taxon>Tissierellales</taxon>
        <taxon>Peptoniphilaceae</taxon>
        <taxon>Miniphocaeibacter</taxon>
    </lineage>
</organism>